<feature type="non-terminal residue" evidence="3">
    <location>
        <position position="781"/>
    </location>
</feature>
<evidence type="ECO:0000256" key="1">
    <source>
        <dbReference type="SAM" id="MobiDB-lite"/>
    </source>
</evidence>
<keyword evidence="4" id="KW-1185">Reference proteome</keyword>
<comment type="caution">
    <text evidence="3">The sequence shown here is derived from an EMBL/GenBank/DDBJ whole genome shotgun (WGS) entry which is preliminary data.</text>
</comment>
<sequence length="781" mass="85239">VILTHDDIDEVKDVAKQGVKDLKESIPDGSWRSLRVTQIVNRILALLPLTPSLLPHPPSISAHVRLLTGYFDLCDNLLFFTLPSNVDLLIDALCTMFQPETSAPIATAGGKGTVAFKNSSGFYLPRFRYLGNDDLVDTCNRFVHVVARCLAKDCVIDGVVDGLLQRLEGWDGRGENNRDGGAGVVLTELFNGLNTAHNPLAWSVATRTINCKGWKCATCFEELEMEESEVGEEDFESWMDRTRKGRKGRKRRKATRHILPSSQSSSNRGRQLESNAYFISSLLSLMSSLPPLLKADFKMLLPEVLYPVICKAGCKHSVVKMAAINCLNAVATECGFGDIKSLIVINMDYLADGFINSTRYSLRNAVGKGDILEGVVNVLLGYGCTLPILVDVVKACLAEVDDMRGMEAEEQKVNSVLNILGCIVQSVEGEMEGAGGQEKDKGGKRDREYLENLLNKYGDDNVVSGEGREKVEDGEVEGFFKDYHDKKGEEVGEDTEEIEEGDEVEKEKEKADNKVASEQSRILREVLGRCCYYLPLPSLSTAVASFAVATKCFEALKKIGNSDGTGDPLLMAINDVWASVLSSVLTRRGLGGGKQKSKGRAFLEVEGEASNVVNRTLLKKTYYDSPSGQDSRLGFEAGDTETKERVLFTNLFQLTAYLCKEAGDFMARRVDEVFNLGGLVLKRQGSGAGSGRKAALIFAALDCFCAIFENCGESVSGKVELATAMVVGWLNDKGDVGSKAEECCKIMCKIDVEGAYEGLVRGGGERGKVVLKWFGEGMAVE</sequence>
<evidence type="ECO:0000259" key="2">
    <source>
        <dbReference type="Pfam" id="PF24181"/>
    </source>
</evidence>
<feature type="domain" description="TTI1 C-terminal TPR" evidence="2">
    <location>
        <begin position="468"/>
        <end position="581"/>
    </location>
</feature>
<feature type="compositionally biased region" description="Acidic residues" evidence="1">
    <location>
        <begin position="491"/>
        <end position="504"/>
    </location>
</feature>
<reference evidence="3" key="1">
    <citation type="submission" date="2022-07" db="EMBL/GenBank/DDBJ databases">
        <title>Genome analysis of Parmales, a sister group of diatoms, reveals the evolutionary specialization of diatoms from phago-mixotrophs to photoautotrophs.</title>
        <authorList>
            <person name="Ban H."/>
            <person name="Sato S."/>
            <person name="Yoshikawa S."/>
            <person name="Kazumasa Y."/>
            <person name="Nakamura Y."/>
            <person name="Ichinomiya M."/>
            <person name="Saitoh K."/>
            <person name="Sato N."/>
            <person name="Blanc-Mathieu R."/>
            <person name="Endo H."/>
            <person name="Kuwata A."/>
            <person name="Ogata H."/>
        </authorList>
    </citation>
    <scope>NUCLEOTIDE SEQUENCE</scope>
</reference>
<evidence type="ECO:0000313" key="3">
    <source>
        <dbReference type="EMBL" id="GMI36998.1"/>
    </source>
</evidence>
<dbReference type="AlphaFoldDB" id="A0A9W7L821"/>
<protein>
    <recommendedName>
        <fullName evidence="2">TTI1 C-terminal TPR domain-containing protein</fullName>
    </recommendedName>
</protein>
<accession>A0A9W7L821</accession>
<dbReference type="Pfam" id="PF24181">
    <property type="entry name" value="TPR_TTI1_C"/>
    <property type="match status" value="1"/>
</dbReference>
<organism evidence="3 4">
    <name type="scientific">Triparma retinervis</name>
    <dbReference type="NCBI Taxonomy" id="2557542"/>
    <lineage>
        <taxon>Eukaryota</taxon>
        <taxon>Sar</taxon>
        <taxon>Stramenopiles</taxon>
        <taxon>Ochrophyta</taxon>
        <taxon>Bolidophyceae</taxon>
        <taxon>Parmales</taxon>
        <taxon>Triparmaceae</taxon>
        <taxon>Triparma</taxon>
    </lineage>
</organism>
<dbReference type="InterPro" id="IPR057567">
    <property type="entry name" value="TPR_TTI1_C"/>
</dbReference>
<dbReference type="Proteomes" id="UP001165082">
    <property type="component" value="Unassembled WGS sequence"/>
</dbReference>
<dbReference type="OrthoDB" id="198872at2759"/>
<feature type="region of interest" description="Disordered" evidence="1">
    <location>
        <begin position="241"/>
        <end position="268"/>
    </location>
</feature>
<feature type="region of interest" description="Disordered" evidence="1">
    <location>
        <begin position="486"/>
        <end position="512"/>
    </location>
</feature>
<name>A0A9W7L821_9STRA</name>
<gene>
    <name evidence="3" type="ORF">TrRE_jg7154</name>
</gene>
<dbReference type="InterPro" id="IPR052587">
    <property type="entry name" value="TELO2-interacting_protein_1"/>
</dbReference>
<dbReference type="Pfam" id="PF21547">
    <property type="entry name" value="TTI1"/>
    <property type="match status" value="1"/>
</dbReference>
<proteinExistence type="predicted"/>
<feature type="compositionally biased region" description="Basic residues" evidence="1">
    <location>
        <begin position="243"/>
        <end position="256"/>
    </location>
</feature>
<dbReference type="InterPro" id="IPR049362">
    <property type="entry name" value="TTI1_rpt"/>
</dbReference>
<dbReference type="PANTHER" id="PTHR18460">
    <property type="entry name" value="TEL2 INTERACTING PROTEIN 1 TTI1 FAMILY MEMBER"/>
    <property type="match status" value="1"/>
</dbReference>
<dbReference type="EMBL" id="BRXZ01007960">
    <property type="protein sequence ID" value="GMI36998.1"/>
    <property type="molecule type" value="Genomic_DNA"/>
</dbReference>
<evidence type="ECO:0000313" key="4">
    <source>
        <dbReference type="Proteomes" id="UP001165082"/>
    </source>
</evidence>
<dbReference type="GO" id="GO:0005737">
    <property type="term" value="C:cytoplasm"/>
    <property type="evidence" value="ECO:0007669"/>
    <property type="project" value="TreeGrafter"/>
</dbReference>
<dbReference type="PANTHER" id="PTHR18460:SF3">
    <property type="entry name" value="TELO2-INTERACTING PROTEIN 1 HOMOLOG"/>
    <property type="match status" value="1"/>
</dbReference>